<accession>A0A3E0KYR6</accession>
<dbReference type="Proteomes" id="UP000256873">
    <property type="component" value="Unassembled WGS sequence"/>
</dbReference>
<evidence type="ECO:0000313" key="2">
    <source>
        <dbReference type="Proteomes" id="UP000256873"/>
    </source>
</evidence>
<comment type="caution">
    <text evidence="1">The sequence shown here is derived from an EMBL/GenBank/DDBJ whole genome shotgun (WGS) entry which is preliminary data.</text>
</comment>
<dbReference type="InterPro" id="IPR029044">
    <property type="entry name" value="Nucleotide-diphossugar_trans"/>
</dbReference>
<name>A0A3E0KYR6_9CHRO</name>
<keyword evidence="1" id="KW-0808">Transferase</keyword>
<sequence>MTDFQLTTPVAFLIFNRPDTTARVFEAIRQAKPPKLLVVADGPRPDRPDDIEKCKAARAIIEKVDWDCEVLKNYSDVNLGCGKRVSTGITWVFEQVEEAIILEDDILPNLTFFQFCDILLKKYRDDKRVIMISGENWLGEWKSNVQSYHFSCYGDMWGWASWRRAWQYFDYDMKLWIESEARERIRDVLASDEQFKIREEIFWKVYHEKDIIQCWAYQWSFARLLYSGLSIIPSVNLILNIGFGKEATHTFDASSIDYSDCRHHEMTFPLKEPYGLAVDREYDQLYFESAMKPSKNYLKRIINKLRKNITRPV</sequence>
<gene>
    <name evidence="1" type="ORF">DWQ54_19030</name>
</gene>
<proteinExistence type="predicted"/>
<dbReference type="EMBL" id="QQWC01000005">
    <property type="protein sequence ID" value="REJ40399.1"/>
    <property type="molecule type" value="Genomic_DNA"/>
</dbReference>
<dbReference type="AlphaFoldDB" id="A0A3E0KYR6"/>
<reference evidence="1 2" key="1">
    <citation type="submission" date="2017-10" db="EMBL/GenBank/DDBJ databases">
        <title>A large-scale comparative metagenomic study reveals the eutrophication-driven functional interactions in six Microcystis-epibionts communities.</title>
        <authorList>
            <person name="Li Q."/>
            <person name="Lin F."/>
        </authorList>
    </citation>
    <scope>NUCLEOTIDE SEQUENCE [LARGE SCALE GENOMIC DNA]</scope>
    <source>
        <strain evidence="1">TF09</strain>
    </source>
</reference>
<protein>
    <submittedName>
        <fullName evidence="1">Glycosyltransferase family 2 protein</fullName>
    </submittedName>
</protein>
<dbReference type="SUPFAM" id="SSF53448">
    <property type="entry name" value="Nucleotide-diphospho-sugar transferases"/>
    <property type="match status" value="1"/>
</dbReference>
<evidence type="ECO:0000313" key="1">
    <source>
        <dbReference type="EMBL" id="REJ40399.1"/>
    </source>
</evidence>
<dbReference type="GO" id="GO:0016740">
    <property type="term" value="F:transferase activity"/>
    <property type="evidence" value="ECO:0007669"/>
    <property type="project" value="UniProtKB-KW"/>
</dbReference>
<organism evidence="1 2">
    <name type="scientific">Microcystis flos-aquae TF09</name>
    <dbReference type="NCBI Taxonomy" id="2060473"/>
    <lineage>
        <taxon>Bacteria</taxon>
        <taxon>Bacillati</taxon>
        <taxon>Cyanobacteriota</taxon>
        <taxon>Cyanophyceae</taxon>
        <taxon>Oscillatoriophycideae</taxon>
        <taxon>Chroococcales</taxon>
        <taxon>Microcystaceae</taxon>
        <taxon>Microcystis</taxon>
    </lineage>
</organism>
<dbReference type="Gene3D" id="3.90.550.10">
    <property type="entry name" value="Spore Coat Polysaccharide Biosynthesis Protein SpsA, Chain A"/>
    <property type="match status" value="1"/>
</dbReference>